<evidence type="ECO:0000313" key="2">
    <source>
        <dbReference type="Proteomes" id="UP001621706"/>
    </source>
</evidence>
<organism evidence="1 2">
    <name type="scientific">Flavobacterium oreochromis</name>
    <dbReference type="NCBI Taxonomy" id="2906078"/>
    <lineage>
        <taxon>Bacteria</taxon>
        <taxon>Pseudomonadati</taxon>
        <taxon>Bacteroidota</taxon>
        <taxon>Flavobacteriia</taxon>
        <taxon>Flavobacteriales</taxon>
        <taxon>Flavobacteriaceae</taxon>
        <taxon>Flavobacterium</taxon>
    </lineage>
</organism>
<name>A0ABW8P7Z1_9FLAO</name>
<sequence length="179" mass="20845">MKISGVSYEVYMNTINKKENAIGTMELIYNTNGNWMRSGNPGSIKDPMTVAGNVISRQAICYNVGYIYSLDWYEFYKKKNWRYRDDLNEDIEFKETAAHEIGHEILKKYGGTFYSYGHKNTVNSVFQNSNSNATTYPKTGEIDLMPYYTDWLNYNQRNRIAAHEKDALGLIWLTKIKIQ</sequence>
<dbReference type="Proteomes" id="UP001621706">
    <property type="component" value="Unassembled WGS sequence"/>
</dbReference>
<accession>A0ABW8P7Z1</accession>
<keyword evidence="2" id="KW-1185">Reference proteome</keyword>
<gene>
    <name evidence="1" type="ORF">V3I07_07125</name>
</gene>
<proteinExistence type="predicted"/>
<reference evidence="1 2" key="1">
    <citation type="submission" date="2024-02" db="EMBL/GenBank/DDBJ databases">
        <title>Comparative Genomic Analysis of Flavobacterium Species Causing Columnaris Disease of Freshwater Fish in Thailand: Insights into Virulence and Resistance Mechanisms.</title>
        <authorList>
            <person name="Nguyen D."/>
            <person name="Chokmangmeepisarn P."/>
            <person name="Khianchaikhan K."/>
            <person name="Morishita M."/>
            <person name="Bunnoy A."/>
            <person name="Rodkhum C."/>
        </authorList>
    </citation>
    <scope>NUCLEOTIDE SEQUENCE [LARGE SCALE GENOMIC DNA]</scope>
    <source>
        <strain evidence="1 2">CNRT2201</strain>
    </source>
</reference>
<evidence type="ECO:0000313" key="1">
    <source>
        <dbReference type="EMBL" id="MFK7000665.1"/>
    </source>
</evidence>
<protein>
    <submittedName>
        <fullName evidence="1">Uncharacterized protein</fullName>
    </submittedName>
</protein>
<dbReference type="RefSeq" id="WP_123902181.1">
    <property type="nucleotide sequence ID" value="NZ_JAZGZP010000009.1"/>
</dbReference>
<comment type="caution">
    <text evidence="1">The sequence shown here is derived from an EMBL/GenBank/DDBJ whole genome shotgun (WGS) entry which is preliminary data.</text>
</comment>
<dbReference type="EMBL" id="JAZGZP010000009">
    <property type="protein sequence ID" value="MFK7000665.1"/>
    <property type="molecule type" value="Genomic_DNA"/>
</dbReference>